<gene>
    <name evidence="2" type="ORF">GCM10009006_24370</name>
</gene>
<reference evidence="2" key="1">
    <citation type="journal article" date="2014" name="Int. J. Syst. Evol. Microbiol.">
        <title>Complete genome sequence of Corynebacterium casei LMG S-19264T (=DSM 44701T), isolated from a smear-ripened cheese.</title>
        <authorList>
            <consortium name="US DOE Joint Genome Institute (JGI-PGF)"/>
            <person name="Walter F."/>
            <person name="Albersmeier A."/>
            <person name="Kalinowski J."/>
            <person name="Ruckert C."/>
        </authorList>
    </citation>
    <scope>NUCLEOTIDE SEQUENCE</scope>
    <source>
        <strain evidence="2">JCM 15759</strain>
    </source>
</reference>
<evidence type="ECO:0000256" key="1">
    <source>
        <dbReference type="SAM" id="MobiDB-lite"/>
    </source>
</evidence>
<feature type="compositionally biased region" description="Basic and acidic residues" evidence="1">
    <location>
        <begin position="37"/>
        <end position="61"/>
    </location>
</feature>
<sequence>MGASGVNTAHDNYNAVLSEQKEYTRTTGSESYETDATSDHRTDREHGHRFPEWVSRIGREQRQRRRRGKTHGFVAGTSYRY</sequence>
<feature type="compositionally biased region" description="Polar residues" evidence="1">
    <location>
        <begin position="1"/>
        <end position="17"/>
    </location>
</feature>
<dbReference type="AlphaFoldDB" id="A0A830FV56"/>
<name>A0A830FV56_HALAR</name>
<reference evidence="2" key="2">
    <citation type="submission" date="2020-09" db="EMBL/GenBank/DDBJ databases">
        <authorList>
            <person name="Sun Q."/>
            <person name="Ohkuma M."/>
        </authorList>
    </citation>
    <scope>NUCLEOTIDE SEQUENCE</scope>
    <source>
        <strain evidence="2">JCM 15759</strain>
    </source>
</reference>
<accession>A0A830FV56</accession>
<protein>
    <submittedName>
        <fullName evidence="2">Uncharacterized protein</fullName>
    </submittedName>
</protein>
<comment type="caution">
    <text evidence="2">The sequence shown here is derived from an EMBL/GenBank/DDBJ whole genome shotgun (WGS) entry which is preliminary data.</text>
</comment>
<dbReference type="EMBL" id="BMON01000002">
    <property type="protein sequence ID" value="GGM42220.1"/>
    <property type="molecule type" value="Genomic_DNA"/>
</dbReference>
<dbReference type="Proteomes" id="UP000656367">
    <property type="component" value="Unassembled WGS sequence"/>
</dbReference>
<evidence type="ECO:0000313" key="2">
    <source>
        <dbReference type="EMBL" id="GGM42220.1"/>
    </source>
</evidence>
<feature type="region of interest" description="Disordered" evidence="1">
    <location>
        <begin position="1"/>
        <end position="81"/>
    </location>
</feature>
<feature type="compositionally biased region" description="Polar residues" evidence="1">
    <location>
        <begin position="25"/>
        <end position="35"/>
    </location>
</feature>
<organism evidence="2 3">
    <name type="scientific">Haloarcula argentinensis</name>
    <dbReference type="NCBI Taxonomy" id="43776"/>
    <lineage>
        <taxon>Archaea</taxon>
        <taxon>Methanobacteriati</taxon>
        <taxon>Methanobacteriota</taxon>
        <taxon>Stenosarchaea group</taxon>
        <taxon>Halobacteria</taxon>
        <taxon>Halobacteriales</taxon>
        <taxon>Haloarculaceae</taxon>
        <taxon>Haloarcula</taxon>
    </lineage>
</organism>
<evidence type="ECO:0000313" key="3">
    <source>
        <dbReference type="Proteomes" id="UP000656367"/>
    </source>
</evidence>
<proteinExistence type="predicted"/>